<dbReference type="PROSITE" id="PS50929">
    <property type="entry name" value="ABC_TM1F"/>
    <property type="match status" value="1"/>
</dbReference>
<evidence type="ECO:0000256" key="5">
    <source>
        <dbReference type="ARBA" id="ARBA00022723"/>
    </source>
</evidence>
<dbReference type="GO" id="GO:0046872">
    <property type="term" value="F:metal ion binding"/>
    <property type="evidence" value="ECO:0007669"/>
    <property type="project" value="UniProtKB-KW"/>
</dbReference>
<evidence type="ECO:0000256" key="2">
    <source>
        <dbReference type="ARBA" id="ARBA00005580"/>
    </source>
</evidence>
<comment type="subcellular location">
    <subcellularLocation>
        <location evidence="1">Mitochondrion inner membrane</location>
        <topology evidence="1">Multi-pass membrane protein</topology>
    </subcellularLocation>
</comment>
<dbReference type="InterPro" id="IPR003439">
    <property type="entry name" value="ABC_transporter-like_ATP-bd"/>
</dbReference>
<gene>
    <name evidence="21" type="ORF">OFUS_LOCUS17192</name>
</gene>
<protein>
    <recommendedName>
        <fullName evidence="18">ATP-binding cassette sub-family B member 10, mitochondrial</fullName>
    </recommendedName>
    <alternativeName>
        <fullName evidence="19">ABC-mitochondrial erythroid protein</fullName>
    </alternativeName>
    <alternativeName>
        <fullName evidence="20">ATP-binding cassette transporter 10</fullName>
    </alternativeName>
</protein>
<dbReference type="SUPFAM" id="SSF90123">
    <property type="entry name" value="ABC transporter transmembrane region"/>
    <property type="match status" value="1"/>
</dbReference>
<keyword evidence="13" id="KW-0007">Acetylation</keyword>
<evidence type="ECO:0000256" key="13">
    <source>
        <dbReference type="ARBA" id="ARBA00022990"/>
    </source>
</evidence>
<comment type="function">
    <text evidence="17">ATP-dependent transporter located in the mitochondrial inner membrane that catalyzes the export of biliverdin from the mitochondrial matrix, and plays a crucial role in hemoglobin synthesis and antioxidative stress. Participates in the early step of the heme biosynthetic process during insertion of iron into protoporphyrin IX (PPIX). Involved in the stabilization of the iron transporter mitoferrin-1/SLC25A37. In addition may be involved in mitochondrial unfolded protein response (UPRmt) signaling pathway, although ABCB10 probably does not participate in peptide export from mitochondria.</text>
</comment>
<keyword evidence="11" id="KW-1278">Translocase</keyword>
<evidence type="ECO:0000256" key="14">
    <source>
        <dbReference type="ARBA" id="ARBA00023128"/>
    </source>
</evidence>
<keyword evidence="14" id="KW-0496">Mitochondrion</keyword>
<keyword evidence="8" id="KW-0067">ATP-binding</keyword>
<dbReference type="PANTHER" id="PTHR43394">
    <property type="entry name" value="ATP-DEPENDENT PERMEASE MDL1, MITOCHONDRIAL"/>
    <property type="match status" value="1"/>
</dbReference>
<keyword evidence="12" id="KW-1133">Transmembrane helix</keyword>
<name>A0A8J1U4N7_OWEFU</name>
<dbReference type="SUPFAM" id="SSF52540">
    <property type="entry name" value="P-loop containing nucleoside triphosphate hydrolases"/>
    <property type="match status" value="1"/>
</dbReference>
<evidence type="ECO:0000256" key="17">
    <source>
        <dbReference type="ARBA" id="ARBA00055589"/>
    </source>
</evidence>
<dbReference type="FunFam" id="3.40.50.300:FF:000403">
    <property type="entry name" value="ATP-binding cassette sub-family B member 8, mitochondrial"/>
    <property type="match status" value="1"/>
</dbReference>
<dbReference type="EMBL" id="CAIIXF020000008">
    <property type="protein sequence ID" value="CAH1792181.1"/>
    <property type="molecule type" value="Genomic_DNA"/>
</dbReference>
<evidence type="ECO:0000256" key="4">
    <source>
        <dbReference type="ARBA" id="ARBA00022692"/>
    </source>
</evidence>
<reference evidence="21" key="1">
    <citation type="submission" date="2022-03" db="EMBL/GenBank/DDBJ databases">
        <authorList>
            <person name="Martin C."/>
        </authorList>
    </citation>
    <scope>NUCLEOTIDE SEQUENCE</scope>
</reference>
<dbReference type="Pfam" id="PF00664">
    <property type="entry name" value="ABC_membrane"/>
    <property type="match status" value="1"/>
</dbReference>
<dbReference type="GO" id="GO:0005524">
    <property type="term" value="F:ATP binding"/>
    <property type="evidence" value="ECO:0007669"/>
    <property type="project" value="UniProtKB-KW"/>
</dbReference>
<evidence type="ECO:0000256" key="3">
    <source>
        <dbReference type="ARBA" id="ARBA00022448"/>
    </source>
</evidence>
<dbReference type="OrthoDB" id="6500128at2759"/>
<keyword evidence="9" id="KW-0460">Magnesium</keyword>
<dbReference type="GO" id="GO:0016887">
    <property type="term" value="F:ATP hydrolysis activity"/>
    <property type="evidence" value="ECO:0007669"/>
    <property type="project" value="InterPro"/>
</dbReference>
<evidence type="ECO:0000256" key="6">
    <source>
        <dbReference type="ARBA" id="ARBA00022741"/>
    </source>
</evidence>
<dbReference type="PIRSF" id="PIRSF002773">
    <property type="entry name" value="ABC_prm/ATPase_B"/>
    <property type="match status" value="1"/>
</dbReference>
<evidence type="ECO:0000256" key="18">
    <source>
        <dbReference type="ARBA" id="ARBA00072683"/>
    </source>
</evidence>
<dbReference type="InterPro" id="IPR036640">
    <property type="entry name" value="ABC1_TM_sf"/>
</dbReference>
<sequence>MDNIHISGKNINVAFWEPILLVRFQYGPGNGKISKPSKREVRRLLSLARPEWLRLGGAVGLLVISSGVTMAVPFCIGKVIDIIYDSGKDGNMVEKLTSFCQVLVGVFLVGAVANAGRVYLMSTSGQRIVKTLREKIFGSIMAQEVAFFDKTRTGELINRLSTDTTLVGQSVTMNISDGLRSFAQGVGGIGMMFYVSPKLATIGLTVVPAVAVVAIFYGRYLRSITKQVQDALAKSTEIAEERISNVRTVRAFAKEDREIATYTGKIEDVLQLSYKDALARGVFFGFTGLAGNLIVLTVFYNGGLMMNESALSVGDLSAFLLYAAYVGVAMGGLTSFYSELMKGLGASTRLWELIDRAPAIPLTAGYSPSTEVQGGIQFQNVSFSYPARSDIPILEDLNLSVPAGKILAVVGPSGSGKSTIASLILRFYDPNSGMIQLDGKDVNSLSPSWLRSNIGTVSQEPILFSSSIADNIRYGSNHPEDVTFDEIQYAAKQSNSLNFIEAFPEKFNTMVGERGVMLSGGQRQRIALARAILKNPKILLLDEATSALDAESEHLVQEALERLMVGRTVITIAHRLSTIKNAHNIAVLDDGKVIEIGSYTDLMAIEDGMFRKLVERQTIMQ</sequence>
<evidence type="ECO:0000256" key="8">
    <source>
        <dbReference type="ARBA" id="ARBA00022840"/>
    </source>
</evidence>
<evidence type="ECO:0000256" key="12">
    <source>
        <dbReference type="ARBA" id="ARBA00022989"/>
    </source>
</evidence>
<evidence type="ECO:0000256" key="19">
    <source>
        <dbReference type="ARBA" id="ARBA00075187"/>
    </source>
</evidence>
<keyword evidence="7" id="KW-0999">Mitochondrion inner membrane</keyword>
<keyword evidence="15" id="KW-0472">Membrane</keyword>
<dbReference type="Gene3D" id="3.40.50.300">
    <property type="entry name" value="P-loop containing nucleotide triphosphate hydrolases"/>
    <property type="match status" value="1"/>
</dbReference>
<keyword evidence="4" id="KW-0812">Transmembrane</keyword>
<dbReference type="PROSITE" id="PS50893">
    <property type="entry name" value="ABC_TRANSPORTER_2"/>
    <property type="match status" value="1"/>
</dbReference>
<dbReference type="InterPro" id="IPR027417">
    <property type="entry name" value="P-loop_NTPase"/>
</dbReference>
<proteinExistence type="inferred from homology"/>
<dbReference type="SMART" id="SM00382">
    <property type="entry name" value="AAA"/>
    <property type="match status" value="1"/>
</dbReference>
<dbReference type="InterPro" id="IPR011527">
    <property type="entry name" value="ABC1_TM_dom"/>
</dbReference>
<dbReference type="GO" id="GO:0042802">
    <property type="term" value="F:identical protein binding"/>
    <property type="evidence" value="ECO:0007669"/>
    <property type="project" value="UniProtKB-ARBA"/>
</dbReference>
<dbReference type="InterPro" id="IPR039421">
    <property type="entry name" value="Type_1_exporter"/>
</dbReference>
<evidence type="ECO:0000256" key="11">
    <source>
        <dbReference type="ARBA" id="ARBA00022967"/>
    </source>
</evidence>
<dbReference type="GO" id="GO:0005743">
    <property type="term" value="C:mitochondrial inner membrane"/>
    <property type="evidence" value="ECO:0007669"/>
    <property type="project" value="UniProtKB-SubCell"/>
</dbReference>
<evidence type="ECO:0000256" key="1">
    <source>
        <dbReference type="ARBA" id="ARBA00004448"/>
    </source>
</evidence>
<dbReference type="PROSITE" id="PS00211">
    <property type="entry name" value="ABC_TRANSPORTER_1"/>
    <property type="match status" value="1"/>
</dbReference>
<evidence type="ECO:0000256" key="20">
    <source>
        <dbReference type="ARBA" id="ARBA00083334"/>
    </source>
</evidence>
<dbReference type="FunFam" id="1.20.1560.10:FF:000048">
    <property type="entry name" value="ATP-binding cassette sub-family B member 10, mitochondrial"/>
    <property type="match status" value="1"/>
</dbReference>
<accession>A0A8J1U4N7</accession>
<dbReference type="Proteomes" id="UP000749559">
    <property type="component" value="Unassembled WGS sequence"/>
</dbReference>
<evidence type="ECO:0000256" key="16">
    <source>
        <dbReference type="ARBA" id="ARBA00052250"/>
    </source>
</evidence>
<dbReference type="CDD" id="cd18573">
    <property type="entry name" value="ABC_6TM_ABCB10_like"/>
    <property type="match status" value="1"/>
</dbReference>
<comment type="catalytic activity">
    <reaction evidence="16">
        <text>biliverdin IXalpha(in) + ATP + H2O = biliverdin IXalpha(out) + ADP + phosphate + H(+)</text>
        <dbReference type="Rhea" id="RHEA:82359"/>
        <dbReference type="ChEBI" id="CHEBI:15377"/>
        <dbReference type="ChEBI" id="CHEBI:15378"/>
        <dbReference type="ChEBI" id="CHEBI:30616"/>
        <dbReference type="ChEBI" id="CHEBI:43474"/>
        <dbReference type="ChEBI" id="CHEBI:57991"/>
        <dbReference type="ChEBI" id="CHEBI:456216"/>
    </reaction>
    <physiologicalReaction direction="left-to-right" evidence="16">
        <dbReference type="Rhea" id="RHEA:82360"/>
    </physiologicalReaction>
</comment>
<organism evidence="21 22">
    <name type="scientific">Owenia fusiformis</name>
    <name type="common">Polychaete worm</name>
    <dbReference type="NCBI Taxonomy" id="6347"/>
    <lineage>
        <taxon>Eukaryota</taxon>
        <taxon>Metazoa</taxon>
        <taxon>Spiralia</taxon>
        <taxon>Lophotrochozoa</taxon>
        <taxon>Annelida</taxon>
        <taxon>Polychaeta</taxon>
        <taxon>Sedentaria</taxon>
        <taxon>Canalipalpata</taxon>
        <taxon>Sabellida</taxon>
        <taxon>Oweniida</taxon>
        <taxon>Oweniidae</taxon>
        <taxon>Owenia</taxon>
    </lineage>
</organism>
<keyword evidence="22" id="KW-1185">Reference proteome</keyword>
<keyword evidence="5" id="KW-0479">Metal-binding</keyword>
<dbReference type="Pfam" id="PF00005">
    <property type="entry name" value="ABC_tran"/>
    <property type="match status" value="1"/>
</dbReference>
<dbReference type="GO" id="GO:0090374">
    <property type="term" value="P:oligopeptide export from mitochondrion"/>
    <property type="evidence" value="ECO:0007669"/>
    <property type="project" value="TreeGrafter"/>
</dbReference>
<dbReference type="Gene3D" id="1.20.1560.10">
    <property type="entry name" value="ABC transporter type 1, transmembrane domain"/>
    <property type="match status" value="1"/>
</dbReference>
<dbReference type="GO" id="GO:0015421">
    <property type="term" value="F:ABC-type oligopeptide transporter activity"/>
    <property type="evidence" value="ECO:0007669"/>
    <property type="project" value="TreeGrafter"/>
</dbReference>
<evidence type="ECO:0000256" key="7">
    <source>
        <dbReference type="ARBA" id="ARBA00022792"/>
    </source>
</evidence>
<dbReference type="InterPro" id="IPR017871">
    <property type="entry name" value="ABC_transporter-like_CS"/>
</dbReference>
<keyword evidence="3" id="KW-0813">Transport</keyword>
<keyword evidence="6" id="KW-0547">Nucleotide-binding</keyword>
<evidence type="ECO:0000313" key="21">
    <source>
        <dbReference type="EMBL" id="CAH1792181.1"/>
    </source>
</evidence>
<evidence type="ECO:0000256" key="15">
    <source>
        <dbReference type="ARBA" id="ARBA00023136"/>
    </source>
</evidence>
<comment type="caution">
    <text evidence="21">The sequence shown here is derived from an EMBL/GenBank/DDBJ whole genome shotgun (WGS) entry which is preliminary data.</text>
</comment>
<dbReference type="InterPro" id="IPR003593">
    <property type="entry name" value="AAA+_ATPase"/>
</dbReference>
<dbReference type="CDD" id="cd03249">
    <property type="entry name" value="ABC_MTABC3_MDL1_MDL2"/>
    <property type="match status" value="1"/>
</dbReference>
<dbReference type="AlphaFoldDB" id="A0A8J1U4N7"/>
<evidence type="ECO:0000256" key="9">
    <source>
        <dbReference type="ARBA" id="ARBA00022842"/>
    </source>
</evidence>
<evidence type="ECO:0000313" key="22">
    <source>
        <dbReference type="Proteomes" id="UP000749559"/>
    </source>
</evidence>
<comment type="similarity">
    <text evidence="2">Belongs to the ABC transporter superfamily. ABCB family. Mitochondrial peptide exporter (TC 3.A.1.212) subfamily.</text>
</comment>
<dbReference type="PANTHER" id="PTHR43394:SF1">
    <property type="entry name" value="ATP-BINDING CASSETTE SUB-FAMILY B MEMBER 10, MITOCHONDRIAL"/>
    <property type="match status" value="1"/>
</dbReference>
<evidence type="ECO:0000256" key="10">
    <source>
        <dbReference type="ARBA" id="ARBA00022946"/>
    </source>
</evidence>
<keyword evidence="10" id="KW-0809">Transit peptide</keyword>